<dbReference type="EMBL" id="SMKW01000017">
    <property type="protein sequence ID" value="TDD51091.1"/>
    <property type="molecule type" value="Genomic_DNA"/>
</dbReference>
<proteinExistence type="predicted"/>
<sequence>MHLTLGKPVLKEDESVNYYHLGPRNNPRNPTQTLLNESPWKFLADHTGHPLVIRFDYEADMEEVEEDGTEIGGETVDDDIPFERYLLNWDGLNRSNFDSFTLESLRRPAVQVEPFNSNIEPTATAIHVDLPESALKRWRNERHEHPIRAIGVSGTSRSSSLVRNLGLPSPHLLDQIGDIAASRGVLAHFEQLWTENRPVAIELLHSLPRTLAKARKTGRVLAQHFDPRIRIECSSGEPKRVIRAGE</sequence>
<dbReference type="RefSeq" id="WP_132485474.1">
    <property type="nucleotide sequence ID" value="NZ_SMKW01000017.1"/>
</dbReference>
<organism evidence="1 2">
    <name type="scientific">Saccharopolyspora elongata</name>
    <dbReference type="NCBI Taxonomy" id="2530387"/>
    <lineage>
        <taxon>Bacteria</taxon>
        <taxon>Bacillati</taxon>
        <taxon>Actinomycetota</taxon>
        <taxon>Actinomycetes</taxon>
        <taxon>Pseudonocardiales</taxon>
        <taxon>Pseudonocardiaceae</taxon>
        <taxon>Saccharopolyspora</taxon>
    </lineage>
</organism>
<dbReference type="OrthoDB" id="3696794at2"/>
<evidence type="ECO:0000313" key="1">
    <source>
        <dbReference type="EMBL" id="TDD51091.1"/>
    </source>
</evidence>
<comment type="caution">
    <text evidence="1">The sequence shown here is derived from an EMBL/GenBank/DDBJ whole genome shotgun (WGS) entry which is preliminary data.</text>
</comment>
<dbReference type="AlphaFoldDB" id="A0A4R4YZS0"/>
<protein>
    <submittedName>
        <fullName evidence="1">Uncharacterized protein</fullName>
    </submittedName>
</protein>
<dbReference type="Proteomes" id="UP000294947">
    <property type="component" value="Unassembled WGS sequence"/>
</dbReference>
<accession>A0A4R4YZS0</accession>
<name>A0A4R4YZS0_9PSEU</name>
<gene>
    <name evidence="1" type="ORF">E1288_15105</name>
</gene>
<reference evidence="1 2" key="1">
    <citation type="submission" date="2019-03" db="EMBL/GenBank/DDBJ databases">
        <title>Draft genome sequences of novel Actinobacteria.</title>
        <authorList>
            <person name="Sahin N."/>
            <person name="Ay H."/>
            <person name="Saygin H."/>
        </authorList>
    </citation>
    <scope>NUCLEOTIDE SEQUENCE [LARGE SCALE GENOMIC DNA]</scope>
    <source>
        <strain evidence="1 2">7K502</strain>
    </source>
</reference>
<keyword evidence="2" id="KW-1185">Reference proteome</keyword>
<evidence type="ECO:0000313" key="2">
    <source>
        <dbReference type="Proteomes" id="UP000294947"/>
    </source>
</evidence>